<dbReference type="InterPro" id="IPR046275">
    <property type="entry name" value="DUF6308"/>
</dbReference>
<dbReference type="AlphaFoldDB" id="A0A1G6SJP9"/>
<dbReference type="RefSeq" id="WP_072843368.1">
    <property type="nucleotide sequence ID" value="NZ_FNAB01000003.1"/>
</dbReference>
<dbReference type="STRING" id="168276.SAMN05444580_103166"/>
<keyword evidence="2" id="KW-1185">Reference proteome</keyword>
<name>A0A1G6SJP9_9NOCA</name>
<evidence type="ECO:0000313" key="1">
    <source>
        <dbReference type="EMBL" id="SDD17068.1"/>
    </source>
</evidence>
<evidence type="ECO:0000313" key="2">
    <source>
        <dbReference type="Proteomes" id="UP000199417"/>
    </source>
</evidence>
<accession>A0A1G6SJP9</accession>
<sequence length="214" mass="23662">MSDDLPIRLPRVLRDGDDAGAIDVLQEYFTRPFVKTGHIRTGARWDSWDPSGRREADVDTFTADDLVAITLLSVQVPAQGAWIMLGEARSELNRLLAAVGPDRDLVDESDTMTPESPVWQLETALREIHGIGRIVASKLIARKRPRLYPIYDDVVGRQLGTKAAHLEPVRLALRDGDGALHRRLIDLRDRAGLGGSVPAVRILGVLAWMQGKGY</sequence>
<dbReference type="EMBL" id="FNAB01000003">
    <property type="protein sequence ID" value="SDD17068.1"/>
    <property type="molecule type" value="Genomic_DNA"/>
</dbReference>
<organism evidence="1 2">
    <name type="scientific">Rhodococcus tukisamuensis</name>
    <dbReference type="NCBI Taxonomy" id="168276"/>
    <lineage>
        <taxon>Bacteria</taxon>
        <taxon>Bacillati</taxon>
        <taxon>Actinomycetota</taxon>
        <taxon>Actinomycetes</taxon>
        <taxon>Mycobacteriales</taxon>
        <taxon>Nocardiaceae</taxon>
        <taxon>Rhodococcus</taxon>
    </lineage>
</organism>
<gene>
    <name evidence="1" type="ORF">SAMN05444580_103166</name>
</gene>
<proteinExistence type="predicted"/>
<protein>
    <submittedName>
        <fullName evidence="1">Uncharacterized protein</fullName>
    </submittedName>
</protein>
<dbReference type="Pfam" id="PF19827">
    <property type="entry name" value="DUF6308"/>
    <property type="match status" value="1"/>
</dbReference>
<dbReference type="Proteomes" id="UP000199417">
    <property type="component" value="Unassembled WGS sequence"/>
</dbReference>
<reference evidence="1 2" key="1">
    <citation type="submission" date="2016-10" db="EMBL/GenBank/DDBJ databases">
        <authorList>
            <person name="de Groot N.N."/>
        </authorList>
    </citation>
    <scope>NUCLEOTIDE SEQUENCE [LARGE SCALE GENOMIC DNA]</scope>
    <source>
        <strain evidence="1 2">JCM 11308</strain>
    </source>
</reference>